<dbReference type="GO" id="GO:0016020">
    <property type="term" value="C:membrane"/>
    <property type="evidence" value="ECO:0007669"/>
    <property type="project" value="InterPro"/>
</dbReference>
<feature type="domain" description="Signal transduction histidine kinase internal region" evidence="2">
    <location>
        <begin position="145"/>
        <end position="222"/>
    </location>
</feature>
<dbReference type="InterPro" id="IPR050640">
    <property type="entry name" value="Bact_2-comp_sensor_kinase"/>
</dbReference>
<feature type="transmembrane region" description="Helical" evidence="1">
    <location>
        <begin position="71"/>
        <end position="94"/>
    </location>
</feature>
<feature type="transmembrane region" description="Helical" evidence="1">
    <location>
        <begin position="114"/>
        <end position="131"/>
    </location>
</feature>
<dbReference type="Pfam" id="PF06580">
    <property type="entry name" value="His_kinase"/>
    <property type="match status" value="1"/>
</dbReference>
<dbReference type="PANTHER" id="PTHR34220">
    <property type="entry name" value="SENSOR HISTIDINE KINASE YPDA"/>
    <property type="match status" value="1"/>
</dbReference>
<accession>A0A4U0P3B0</accession>
<organism evidence="3 4">
    <name type="scientific">Sphingobacterium olei</name>
    <dbReference type="NCBI Taxonomy" id="2571155"/>
    <lineage>
        <taxon>Bacteria</taxon>
        <taxon>Pseudomonadati</taxon>
        <taxon>Bacteroidota</taxon>
        <taxon>Sphingobacteriia</taxon>
        <taxon>Sphingobacteriales</taxon>
        <taxon>Sphingobacteriaceae</taxon>
        <taxon>Sphingobacterium</taxon>
    </lineage>
</organism>
<dbReference type="AlphaFoldDB" id="A0A4U0P3B0"/>
<proteinExistence type="predicted"/>
<keyword evidence="1" id="KW-0812">Transmembrane</keyword>
<keyword evidence="1" id="KW-1133">Transmembrane helix</keyword>
<dbReference type="InterPro" id="IPR010559">
    <property type="entry name" value="Sig_transdc_His_kin_internal"/>
</dbReference>
<sequence>MPFRKSNYKTTQIILWCGAIFVTAWIVLGLCAAAFSGWNDFIAMLAINIGLFALSRYLIAPISYSYRKPFLYLPILYVVTIGIVFFGLLYVSVWLGAATWEHEGDWEISNLNEVISLLVLPAFLGWMSYLIDRAKIDWDNLLALEAEVLRSHFFPHFLKNTLSAFQILAIKKPNRAAKIAEPLMQIFRYYNDIHDQQTHPLGAELEQLKNLCKIYRLQRSKKLRLVIRCVKEAVYNIKVPAMLLMTLTENCCLYGIVDDPRRPLHLTLDLLPDGRLHMCLTNFRKQGRATSRESTQLGLPLIKSLLKIYGEENRIDVIDDTKVFTVMVLWKDVE</sequence>
<evidence type="ECO:0000256" key="1">
    <source>
        <dbReference type="SAM" id="Phobius"/>
    </source>
</evidence>
<feature type="transmembrane region" description="Helical" evidence="1">
    <location>
        <begin position="12"/>
        <end position="35"/>
    </location>
</feature>
<dbReference type="RefSeq" id="WP_136900132.1">
    <property type="nucleotide sequence ID" value="NZ_SUME01000002.1"/>
</dbReference>
<evidence type="ECO:0000259" key="2">
    <source>
        <dbReference type="Pfam" id="PF06580"/>
    </source>
</evidence>
<evidence type="ECO:0000313" key="3">
    <source>
        <dbReference type="EMBL" id="TJZ61775.1"/>
    </source>
</evidence>
<gene>
    <name evidence="3" type="ORF">FAZ15_04465</name>
</gene>
<dbReference type="GO" id="GO:0000155">
    <property type="term" value="F:phosphorelay sensor kinase activity"/>
    <property type="evidence" value="ECO:0007669"/>
    <property type="project" value="InterPro"/>
</dbReference>
<dbReference type="OrthoDB" id="696533at2"/>
<keyword evidence="4" id="KW-1185">Reference proteome</keyword>
<protein>
    <recommendedName>
        <fullName evidence="2">Signal transduction histidine kinase internal region domain-containing protein</fullName>
    </recommendedName>
</protein>
<comment type="caution">
    <text evidence="3">The sequence shown here is derived from an EMBL/GenBank/DDBJ whole genome shotgun (WGS) entry which is preliminary data.</text>
</comment>
<feature type="transmembrane region" description="Helical" evidence="1">
    <location>
        <begin position="41"/>
        <end position="59"/>
    </location>
</feature>
<dbReference type="EMBL" id="SUME01000002">
    <property type="protein sequence ID" value="TJZ61775.1"/>
    <property type="molecule type" value="Genomic_DNA"/>
</dbReference>
<evidence type="ECO:0000313" key="4">
    <source>
        <dbReference type="Proteomes" id="UP000306808"/>
    </source>
</evidence>
<dbReference type="PANTHER" id="PTHR34220:SF7">
    <property type="entry name" value="SENSOR HISTIDINE KINASE YPDA"/>
    <property type="match status" value="1"/>
</dbReference>
<name>A0A4U0P3B0_9SPHI</name>
<keyword evidence="1" id="KW-0472">Membrane</keyword>
<dbReference type="Proteomes" id="UP000306808">
    <property type="component" value="Unassembled WGS sequence"/>
</dbReference>
<reference evidence="3 4" key="1">
    <citation type="submission" date="2019-04" db="EMBL/GenBank/DDBJ databases">
        <title>Sphingobacterium olei sp. nov., isolated from oil-contaminated soil.</title>
        <authorList>
            <person name="Liu B."/>
        </authorList>
    </citation>
    <scope>NUCLEOTIDE SEQUENCE [LARGE SCALE GENOMIC DNA]</scope>
    <source>
        <strain evidence="3 4">HAL-9</strain>
    </source>
</reference>